<dbReference type="Pfam" id="PF13358">
    <property type="entry name" value="DDE_3"/>
    <property type="match status" value="1"/>
</dbReference>
<dbReference type="AlphaFoldDB" id="T0Z8M0"/>
<protein>
    <submittedName>
        <fullName evidence="2">ISRSO5-transposase protein</fullName>
    </submittedName>
</protein>
<dbReference type="InterPro" id="IPR038717">
    <property type="entry name" value="Tc1-like_DDE_dom"/>
</dbReference>
<dbReference type="GO" id="GO:0003676">
    <property type="term" value="F:nucleic acid binding"/>
    <property type="evidence" value="ECO:0007669"/>
    <property type="project" value="InterPro"/>
</dbReference>
<sequence length="129" mass="15613">MGECHKRHRAKEFLAFLRTIDRTTPPELDLHLILDSLTTHRTVRVKRWVLRHPRIHFYFIPTSSSWLNQVERWFKEIADKRIRRGTFHSEPELIEAVNIYIERYDEVPKPFIWRALPLTISRPRNRSTG</sequence>
<evidence type="ECO:0000313" key="2">
    <source>
        <dbReference type="EMBL" id="EQD40422.1"/>
    </source>
</evidence>
<evidence type="ECO:0000259" key="1">
    <source>
        <dbReference type="Pfam" id="PF13358"/>
    </source>
</evidence>
<accession>T0Z8M0</accession>
<dbReference type="Gene3D" id="3.30.420.10">
    <property type="entry name" value="Ribonuclease H-like superfamily/Ribonuclease H"/>
    <property type="match status" value="1"/>
</dbReference>
<feature type="domain" description="Tc1-like transposase DDE" evidence="1">
    <location>
        <begin position="5"/>
        <end position="93"/>
    </location>
</feature>
<name>T0Z8M0_9ZZZZ</name>
<dbReference type="InterPro" id="IPR036397">
    <property type="entry name" value="RNaseH_sf"/>
</dbReference>
<proteinExistence type="predicted"/>
<reference evidence="2" key="2">
    <citation type="journal article" date="2014" name="ISME J.">
        <title>Microbial stratification in low pH oxic and suboxic macroscopic growths along an acid mine drainage.</title>
        <authorList>
            <person name="Mendez-Garcia C."/>
            <person name="Mesa V."/>
            <person name="Sprenger R.R."/>
            <person name="Richter M."/>
            <person name="Diez M.S."/>
            <person name="Solano J."/>
            <person name="Bargiela R."/>
            <person name="Golyshina O.V."/>
            <person name="Manteca A."/>
            <person name="Ramos J.L."/>
            <person name="Gallego J.R."/>
            <person name="Llorente I."/>
            <person name="Martins Dos Santos V.A."/>
            <person name="Jensen O.N."/>
            <person name="Pelaez A.I."/>
            <person name="Sanchez J."/>
            <person name="Ferrer M."/>
        </authorList>
    </citation>
    <scope>NUCLEOTIDE SEQUENCE</scope>
</reference>
<reference evidence="2" key="1">
    <citation type="submission" date="2013-08" db="EMBL/GenBank/DDBJ databases">
        <authorList>
            <person name="Mendez C."/>
            <person name="Richter M."/>
            <person name="Ferrer M."/>
            <person name="Sanchez J."/>
        </authorList>
    </citation>
    <scope>NUCLEOTIDE SEQUENCE</scope>
</reference>
<organism evidence="2">
    <name type="scientific">mine drainage metagenome</name>
    <dbReference type="NCBI Taxonomy" id="410659"/>
    <lineage>
        <taxon>unclassified sequences</taxon>
        <taxon>metagenomes</taxon>
        <taxon>ecological metagenomes</taxon>
    </lineage>
</organism>
<comment type="caution">
    <text evidence="2">The sequence shown here is derived from an EMBL/GenBank/DDBJ whole genome shotgun (WGS) entry which is preliminary data.</text>
</comment>
<gene>
    <name evidence="2" type="ORF">B2A_11034</name>
</gene>
<dbReference type="EMBL" id="AUZZ01007956">
    <property type="protein sequence ID" value="EQD40422.1"/>
    <property type="molecule type" value="Genomic_DNA"/>
</dbReference>